<feature type="compositionally biased region" description="Polar residues" evidence="3">
    <location>
        <begin position="288"/>
        <end position="298"/>
    </location>
</feature>
<feature type="compositionally biased region" description="Basic and acidic residues" evidence="3">
    <location>
        <begin position="439"/>
        <end position="452"/>
    </location>
</feature>
<dbReference type="InterPro" id="IPR020588">
    <property type="entry name" value="RecA_ATP-bd"/>
</dbReference>
<keyword evidence="2" id="KW-0067">ATP-binding</keyword>
<feature type="region of interest" description="Disordered" evidence="3">
    <location>
        <begin position="405"/>
        <end position="489"/>
    </location>
</feature>
<dbReference type="RefSeq" id="XP_035348555.1">
    <property type="nucleotide sequence ID" value="XM_035492662.1"/>
</dbReference>
<dbReference type="EMBL" id="CP055902">
    <property type="protein sequence ID" value="QKX62381.1"/>
    <property type="molecule type" value="Genomic_DNA"/>
</dbReference>
<dbReference type="OrthoDB" id="1861185at2759"/>
<dbReference type="GO" id="GO:0005524">
    <property type="term" value="F:ATP binding"/>
    <property type="evidence" value="ECO:0007669"/>
    <property type="project" value="UniProtKB-KW"/>
</dbReference>
<dbReference type="GO" id="GO:0000150">
    <property type="term" value="F:DNA strand exchange activity"/>
    <property type="evidence" value="ECO:0007669"/>
    <property type="project" value="TreeGrafter"/>
</dbReference>
<proteinExistence type="predicted"/>
<dbReference type="Gene3D" id="3.40.50.300">
    <property type="entry name" value="P-loop containing nucleotide triphosphate hydrolases"/>
    <property type="match status" value="1"/>
</dbReference>
<dbReference type="GO" id="GO:0140664">
    <property type="term" value="F:ATP-dependent DNA damage sensor activity"/>
    <property type="evidence" value="ECO:0007669"/>
    <property type="project" value="InterPro"/>
</dbReference>
<reference evidence="6" key="1">
    <citation type="submission" date="2020-06" db="EMBL/GenBank/DDBJ databases">
        <title>A chromosome-scale genome assembly of Talaromyces rugulosus W13939.</title>
        <authorList>
            <person name="Wang B."/>
            <person name="Guo L."/>
            <person name="Ye K."/>
            <person name="Wang L."/>
        </authorList>
    </citation>
    <scope>NUCLEOTIDE SEQUENCE [LARGE SCALE GENOMIC DNA]</scope>
    <source>
        <strain evidence="6">W13939</strain>
    </source>
</reference>
<evidence type="ECO:0000313" key="5">
    <source>
        <dbReference type="EMBL" id="QKX62381.1"/>
    </source>
</evidence>
<feature type="domain" description="RecA family profile 1" evidence="4">
    <location>
        <begin position="94"/>
        <end position="271"/>
    </location>
</feature>
<dbReference type="Pfam" id="PF08423">
    <property type="entry name" value="Rad51"/>
    <property type="match status" value="1"/>
</dbReference>
<evidence type="ECO:0000256" key="1">
    <source>
        <dbReference type="ARBA" id="ARBA00022741"/>
    </source>
</evidence>
<dbReference type="InterPro" id="IPR027417">
    <property type="entry name" value="P-loop_NTPase"/>
</dbReference>
<dbReference type="GO" id="GO:0000730">
    <property type="term" value="P:DNA recombinase assembly"/>
    <property type="evidence" value="ECO:0007669"/>
    <property type="project" value="TreeGrafter"/>
</dbReference>
<dbReference type="GO" id="GO:0003697">
    <property type="term" value="F:single-stranded DNA binding"/>
    <property type="evidence" value="ECO:0007669"/>
    <property type="project" value="TreeGrafter"/>
</dbReference>
<feature type="region of interest" description="Disordered" evidence="3">
    <location>
        <begin position="277"/>
        <end position="318"/>
    </location>
</feature>
<organism evidence="5 6">
    <name type="scientific">Talaromyces rugulosus</name>
    <name type="common">Penicillium rugulosum</name>
    <dbReference type="NCBI Taxonomy" id="121627"/>
    <lineage>
        <taxon>Eukaryota</taxon>
        <taxon>Fungi</taxon>
        <taxon>Dikarya</taxon>
        <taxon>Ascomycota</taxon>
        <taxon>Pezizomycotina</taxon>
        <taxon>Eurotiomycetes</taxon>
        <taxon>Eurotiomycetidae</taxon>
        <taxon>Eurotiales</taxon>
        <taxon>Trichocomaceae</taxon>
        <taxon>Talaromyces</taxon>
        <taxon>Talaromyces sect. Islandici</taxon>
    </lineage>
</organism>
<dbReference type="InterPro" id="IPR013632">
    <property type="entry name" value="Rad51_C"/>
</dbReference>
<name>A0A7H8R9G8_TALRU</name>
<feature type="compositionally biased region" description="Low complexity" evidence="3">
    <location>
        <begin position="424"/>
        <end position="437"/>
    </location>
</feature>
<feature type="compositionally biased region" description="Polar residues" evidence="3">
    <location>
        <begin position="408"/>
        <end position="423"/>
    </location>
</feature>
<evidence type="ECO:0000256" key="2">
    <source>
        <dbReference type="ARBA" id="ARBA00022840"/>
    </source>
</evidence>
<accession>A0A7H8R9G8</accession>
<evidence type="ECO:0000313" key="6">
    <source>
        <dbReference type="Proteomes" id="UP000509510"/>
    </source>
</evidence>
<dbReference type="GeneID" id="55997023"/>
<dbReference type="AlphaFoldDB" id="A0A7H8R9G8"/>
<evidence type="ECO:0000259" key="4">
    <source>
        <dbReference type="PROSITE" id="PS50162"/>
    </source>
</evidence>
<dbReference type="GO" id="GO:0006312">
    <property type="term" value="P:mitotic recombination"/>
    <property type="evidence" value="ECO:0007669"/>
    <property type="project" value="TreeGrafter"/>
</dbReference>
<gene>
    <name evidence="5" type="ORF">TRUGW13939_09540</name>
</gene>
<protein>
    <recommendedName>
        <fullName evidence="4">RecA family profile 1 domain-containing protein</fullName>
    </recommendedName>
</protein>
<dbReference type="PANTHER" id="PTHR22942">
    <property type="entry name" value="RECA/RAD51/RADA DNA STRAND-PAIRING FAMILY MEMBER"/>
    <property type="match status" value="1"/>
</dbReference>
<sequence>MDLLSVLPDFSTKSYTHILPPLERKHISTVDLITLDTLEIAKRAHVPPADVRRLSADVVVALHASLGWRTHKETETETETEAERTNRNQLDLSRWNTISTLDATLDELLGGGIPTGYLTEITGESGSGKTQFLLNLLLAAQLAPPHGIGKTAIYISTEAPLSTRRLSQLLQKHPYLSNLEKKPSLGNVLSITAVDLETQDHILNYQLPVAISRFNVGLVVIDSITANYRAEHASNSMQALSARSGELAKLGHMLRNLAASEDVAIVVANQVSDRFDSLDGQQQQQQQGRLLSTPNRSLPKNRLVEDMPSSSPATQSSQLVEDDAFDGGYLIGHPVRNETLTLAYQEKFFTGWGDDNNSGVSDYFVSEVQKTPALGLVWSTQIACRIVLKKDDETDQDRVAAAAAAFASSQPVQPVHSGISTARNIPSPLNNSHNSPSKEPQKGETDKKEATPREPSLSQPAPSTSTPTSTSTTAPATATSNTKRKVKRRMKLVFAPWASGIVKDPVDDRNNSDEVEFEIWEGGIKSVARDEVGNV</sequence>
<dbReference type="KEGG" id="trg:TRUGW13939_09540"/>
<dbReference type="Proteomes" id="UP000509510">
    <property type="component" value="Chromosome V"/>
</dbReference>
<feature type="compositionally biased region" description="Polar residues" evidence="3">
    <location>
        <begin position="308"/>
        <end position="318"/>
    </location>
</feature>
<dbReference type="GO" id="GO:0061982">
    <property type="term" value="P:meiosis I cell cycle process"/>
    <property type="evidence" value="ECO:0007669"/>
    <property type="project" value="UniProtKB-ARBA"/>
</dbReference>
<keyword evidence="6" id="KW-1185">Reference proteome</keyword>
<feature type="compositionally biased region" description="Low complexity" evidence="3">
    <location>
        <begin position="460"/>
        <end position="480"/>
    </location>
</feature>
<dbReference type="SUPFAM" id="SSF52540">
    <property type="entry name" value="P-loop containing nucleoside triphosphate hydrolases"/>
    <property type="match status" value="1"/>
</dbReference>
<evidence type="ECO:0000256" key="3">
    <source>
        <dbReference type="SAM" id="MobiDB-lite"/>
    </source>
</evidence>
<dbReference type="PANTHER" id="PTHR22942:SF66">
    <property type="entry name" value="RE19845P"/>
    <property type="match status" value="1"/>
</dbReference>
<dbReference type="GO" id="GO:0003690">
    <property type="term" value="F:double-stranded DNA binding"/>
    <property type="evidence" value="ECO:0007669"/>
    <property type="project" value="TreeGrafter"/>
</dbReference>
<dbReference type="PROSITE" id="PS50162">
    <property type="entry name" value="RECA_2"/>
    <property type="match status" value="1"/>
</dbReference>
<dbReference type="GO" id="GO:0042148">
    <property type="term" value="P:DNA strand invasion"/>
    <property type="evidence" value="ECO:0007669"/>
    <property type="project" value="TreeGrafter"/>
</dbReference>
<keyword evidence="1" id="KW-0547">Nucleotide-binding</keyword>